<organism evidence="3 4">
    <name type="scientific">Porites lobata</name>
    <dbReference type="NCBI Taxonomy" id="104759"/>
    <lineage>
        <taxon>Eukaryota</taxon>
        <taxon>Metazoa</taxon>
        <taxon>Cnidaria</taxon>
        <taxon>Anthozoa</taxon>
        <taxon>Hexacorallia</taxon>
        <taxon>Scleractinia</taxon>
        <taxon>Fungiina</taxon>
        <taxon>Poritidae</taxon>
        <taxon>Porites</taxon>
    </lineage>
</organism>
<evidence type="ECO:0000313" key="3">
    <source>
        <dbReference type="EMBL" id="CAH3185966.1"/>
    </source>
</evidence>
<evidence type="ECO:0000256" key="1">
    <source>
        <dbReference type="SAM" id="Coils"/>
    </source>
</evidence>
<feature type="coiled-coil region" evidence="1">
    <location>
        <begin position="507"/>
        <end position="534"/>
    </location>
</feature>
<dbReference type="PANTHER" id="PTHR15682:SF2">
    <property type="entry name" value="UNHEALTHY RIBOSOME BIOGENESIS PROTEIN 2 HOMOLOG"/>
    <property type="match status" value="1"/>
</dbReference>
<reference evidence="3 4" key="1">
    <citation type="submission" date="2022-05" db="EMBL/GenBank/DDBJ databases">
        <authorList>
            <consortium name="Genoscope - CEA"/>
            <person name="William W."/>
        </authorList>
    </citation>
    <scope>NUCLEOTIDE SEQUENCE [LARGE SCALE GENOMIC DNA]</scope>
</reference>
<proteinExistence type="predicted"/>
<dbReference type="PANTHER" id="PTHR15682">
    <property type="entry name" value="UNHEALTHY RIBOSOME BIOGENESIS PROTEIN 2 HOMOLOG"/>
    <property type="match status" value="1"/>
</dbReference>
<feature type="non-terminal residue" evidence="3">
    <location>
        <position position="1"/>
    </location>
</feature>
<keyword evidence="4" id="KW-1185">Reference proteome</keyword>
<sequence length="1062" mass="121157">SFTGIYSKLKDPSVPRDEKLFSARLAWDSTDYVIPNKQQVLLDWIIQEIFNESKKGAKHTDYKVYTSLWNLLRHALQSQQLVSHAKIPVTLKPQLVQVFTDTFLCQETVWEESFVDIVTSCCFTVLSNTQLASCLLSKFEGYVTFLSALLSSFEPICCDSLKVVHHLVEVCLENYLLVQRQQANQRKVFAAMCQQLFEPLAILCHKLKVHEVECQGELGDEQLKKERHICQLVELALSRSLFHWDHLAEYQQALKGVREERQTESQEPSKKKARISSYPKLLFDKLWEMSLDSVSAVNTVRAMKDVRRKALLELLPFLFKEFITSSRKMNKSTSSAEFDFFTEMCEIMGVLNGGCQSSVCALLHQMLECIVWQDVYQVANDNSNGCVQFLWLEKLVEVLIHEAELCDAVFRCLDVFLKLNHSLLEPRLEIIWKMLWKPEEYGAQHSLISSLITTYVKLRQFDKLVVAILTSLRTLESSSFGLTPPFKQRFTKAIQGLPFGQITCIWNIFLEEIKENYIKQLESLSEQVLATKKNKRKSSPHFLIIYRKLEYVMSIFNTFITNIGFGGIGEELKTKPSVMSIEKFLRQTTKEVLEPMARLVSQAISRAEKESAFFSVLLLQYSLGELELFLNKFNLIKEDAEQTKLLPPLVWSDECSDFVPTKAQATVSDEGKPGRLSYLKTALCVQNIRYLLFKRTEVDEELYERTRLVSCVCSNVAADVLCKGTWDREVLSIDKENAPVALWELFSRHAVVILPLCTADQQQKLAHLLVRSITQETQATRQEKPGYIAMSDVSMETIQSTAFHEMLPMQTTTVCALWSQLKQATDSKCTSKGLGKRLLKALSDIVAIVDISTAENKHQGRNFEESSDDDSPIEEDESYGGDEMEEEGGEEVNDGANDDDSFDEDIVDEEKVKETGEIEGQTVGNLKDFYALGCELTDISGSVLLAEDSVVNVSAAESKRILKVLGYLPLDWLSDWNHARCLTALFTCDILFTSAVLKECSPDLLKTLLWSRQLLKALFDGCVRRRRFIAHHLIDFESLLHWCFGSATKLWRKCLEVRTVFL</sequence>
<dbReference type="InterPro" id="IPR052609">
    <property type="entry name" value="Ribosome_Biogenesis_Reg"/>
</dbReference>
<comment type="caution">
    <text evidence="3">The sequence shown here is derived from an EMBL/GenBank/DDBJ whole genome shotgun (WGS) entry which is preliminary data.</text>
</comment>
<evidence type="ECO:0000313" key="4">
    <source>
        <dbReference type="Proteomes" id="UP001159405"/>
    </source>
</evidence>
<protein>
    <submittedName>
        <fullName evidence="3">Uncharacterized protein</fullName>
    </submittedName>
</protein>
<evidence type="ECO:0000256" key="2">
    <source>
        <dbReference type="SAM" id="MobiDB-lite"/>
    </source>
</evidence>
<feature type="region of interest" description="Disordered" evidence="2">
    <location>
        <begin position="858"/>
        <end position="905"/>
    </location>
</feature>
<name>A0ABN8S5D1_9CNID</name>
<accession>A0ABN8S5D1</accession>
<dbReference type="Proteomes" id="UP001159405">
    <property type="component" value="Unassembled WGS sequence"/>
</dbReference>
<keyword evidence="1" id="KW-0175">Coiled coil</keyword>
<gene>
    <name evidence="3" type="ORF">PLOB_00033806</name>
</gene>
<feature type="compositionally biased region" description="Acidic residues" evidence="2">
    <location>
        <begin position="865"/>
        <end position="905"/>
    </location>
</feature>
<dbReference type="EMBL" id="CALNXK010000453">
    <property type="protein sequence ID" value="CAH3185966.1"/>
    <property type="molecule type" value="Genomic_DNA"/>
</dbReference>